<proteinExistence type="predicted"/>
<feature type="non-terminal residue" evidence="1">
    <location>
        <position position="212"/>
    </location>
</feature>
<gene>
    <name evidence="1" type="ORF">METZ01_LOCUS491620</name>
</gene>
<dbReference type="EMBL" id="UINC01213820">
    <property type="protein sequence ID" value="SVE38766.1"/>
    <property type="molecule type" value="Genomic_DNA"/>
</dbReference>
<reference evidence="1" key="1">
    <citation type="submission" date="2018-05" db="EMBL/GenBank/DDBJ databases">
        <authorList>
            <person name="Lanie J.A."/>
            <person name="Ng W.-L."/>
            <person name="Kazmierczak K.M."/>
            <person name="Andrzejewski T.M."/>
            <person name="Davidsen T.M."/>
            <person name="Wayne K.J."/>
            <person name="Tettelin H."/>
            <person name="Glass J.I."/>
            <person name="Rusch D."/>
            <person name="Podicherti R."/>
            <person name="Tsui H.-C.T."/>
            <person name="Winkler M.E."/>
        </authorList>
    </citation>
    <scope>NUCLEOTIDE SEQUENCE</scope>
</reference>
<protein>
    <recommendedName>
        <fullName evidence="2">RnfC Barrel sandwich hybrid domain-containing protein</fullName>
    </recommendedName>
</protein>
<evidence type="ECO:0000313" key="1">
    <source>
        <dbReference type="EMBL" id="SVE38766.1"/>
    </source>
</evidence>
<name>A0A383D2J2_9ZZZZ</name>
<sequence length="212" mass="23116">MAHAYTPGLRVTRHTELFKQRRLPIKGEVLVQVGDEVERDQVVARTELPGNVTTVNLVNRLGITADELPQFMLKREGEKVRADEPLAETRPFIKLFKTTVRAEIDGTVESVSSVTGQVMLREAPIPVEVPAFIRGTVEEVLPREGVVVGTTGAYVQGIFGVGGECWGTLRMLVDGPDQRLKPDLVDGDCSGQILVGGGLIEFEAIERAREAG</sequence>
<dbReference type="AlphaFoldDB" id="A0A383D2J2"/>
<organism evidence="1">
    <name type="scientific">marine metagenome</name>
    <dbReference type="NCBI Taxonomy" id="408172"/>
    <lineage>
        <taxon>unclassified sequences</taxon>
        <taxon>metagenomes</taxon>
        <taxon>ecological metagenomes</taxon>
    </lineage>
</organism>
<evidence type="ECO:0008006" key="2">
    <source>
        <dbReference type="Google" id="ProtNLM"/>
    </source>
</evidence>
<accession>A0A383D2J2</accession>